<evidence type="ECO:0000313" key="3">
    <source>
        <dbReference type="Proteomes" id="UP000324222"/>
    </source>
</evidence>
<proteinExistence type="predicted"/>
<accession>A0A5B7JSU0</accession>
<dbReference type="Proteomes" id="UP000324222">
    <property type="component" value="Unassembled WGS sequence"/>
</dbReference>
<feature type="region of interest" description="Disordered" evidence="1">
    <location>
        <begin position="91"/>
        <end position="119"/>
    </location>
</feature>
<reference evidence="2 3" key="1">
    <citation type="submission" date="2019-05" db="EMBL/GenBank/DDBJ databases">
        <title>Another draft genome of Portunus trituberculatus and its Hox gene families provides insights of decapod evolution.</title>
        <authorList>
            <person name="Jeong J.-H."/>
            <person name="Song I."/>
            <person name="Kim S."/>
            <person name="Choi T."/>
            <person name="Kim D."/>
            <person name="Ryu S."/>
            <person name="Kim W."/>
        </authorList>
    </citation>
    <scope>NUCLEOTIDE SEQUENCE [LARGE SCALE GENOMIC DNA]</scope>
    <source>
        <tissue evidence="2">Muscle</tissue>
    </source>
</reference>
<name>A0A5B7JSU0_PORTR</name>
<dbReference type="EMBL" id="VSRR010110164">
    <property type="protein sequence ID" value="MPC97473.1"/>
    <property type="molecule type" value="Genomic_DNA"/>
</dbReference>
<dbReference type="OrthoDB" id="2544694at2759"/>
<gene>
    <name evidence="2" type="ORF">E2C01_092790</name>
</gene>
<evidence type="ECO:0000313" key="2">
    <source>
        <dbReference type="EMBL" id="MPC97473.1"/>
    </source>
</evidence>
<sequence length="139" mass="15930">MSRIVTLFTVPVLLLIFFFALFFHAHQNALNRFLAWQDRMLAQQALSVSSTQNHTSSGFFSMCHTPNMRLKAILITIVCPPARKPLLRVRKPNLRSDRGQDSNPCAWRTLGPQSTHGSTVPRRSRFATLFYVVMSRRKV</sequence>
<keyword evidence="3" id="KW-1185">Reference proteome</keyword>
<organism evidence="2 3">
    <name type="scientific">Portunus trituberculatus</name>
    <name type="common">Swimming crab</name>
    <name type="synonym">Neptunus trituberculatus</name>
    <dbReference type="NCBI Taxonomy" id="210409"/>
    <lineage>
        <taxon>Eukaryota</taxon>
        <taxon>Metazoa</taxon>
        <taxon>Ecdysozoa</taxon>
        <taxon>Arthropoda</taxon>
        <taxon>Crustacea</taxon>
        <taxon>Multicrustacea</taxon>
        <taxon>Malacostraca</taxon>
        <taxon>Eumalacostraca</taxon>
        <taxon>Eucarida</taxon>
        <taxon>Decapoda</taxon>
        <taxon>Pleocyemata</taxon>
        <taxon>Brachyura</taxon>
        <taxon>Eubrachyura</taxon>
        <taxon>Portunoidea</taxon>
        <taxon>Portunidae</taxon>
        <taxon>Portuninae</taxon>
        <taxon>Portunus</taxon>
    </lineage>
</organism>
<comment type="caution">
    <text evidence="2">The sequence shown here is derived from an EMBL/GenBank/DDBJ whole genome shotgun (WGS) entry which is preliminary data.</text>
</comment>
<evidence type="ECO:0000256" key="1">
    <source>
        <dbReference type="SAM" id="MobiDB-lite"/>
    </source>
</evidence>
<protein>
    <submittedName>
        <fullName evidence="2">Uncharacterized protein</fullName>
    </submittedName>
</protein>
<dbReference type="AlphaFoldDB" id="A0A5B7JSU0"/>